<dbReference type="Pfam" id="PF13545">
    <property type="entry name" value="HTH_Crp_2"/>
    <property type="match status" value="1"/>
</dbReference>
<dbReference type="InterPro" id="IPR050397">
    <property type="entry name" value="Env_Response_Regulators"/>
</dbReference>
<name>A0A509EGE4_9HYPH</name>
<dbReference type="AlphaFoldDB" id="A0A509EGE4"/>
<evidence type="ECO:0000313" key="6">
    <source>
        <dbReference type="Proteomes" id="UP000410984"/>
    </source>
</evidence>
<dbReference type="InterPro" id="IPR018490">
    <property type="entry name" value="cNMP-bd_dom_sf"/>
</dbReference>
<reference evidence="5 6" key="1">
    <citation type="submission" date="2019-06" db="EMBL/GenBank/DDBJ databases">
        <authorList>
            <person name="Rodrigo-Torres L."/>
            <person name="Arahal R. D."/>
            <person name="Lucena T."/>
        </authorList>
    </citation>
    <scope>NUCLEOTIDE SEQUENCE [LARGE SCALE GENOMIC DNA]</scope>
    <source>
        <strain evidence="5 6">SB0023/3</strain>
    </source>
</reference>
<dbReference type="GO" id="GO:0005829">
    <property type="term" value="C:cytosol"/>
    <property type="evidence" value="ECO:0007669"/>
    <property type="project" value="TreeGrafter"/>
</dbReference>
<accession>A0A509EGE4</accession>
<keyword evidence="1" id="KW-0805">Transcription regulation</keyword>
<feature type="domain" description="HTH crp-type" evidence="4">
    <location>
        <begin position="150"/>
        <end position="224"/>
    </location>
</feature>
<organism evidence="5 6">
    <name type="scientific">Methylobacterium symbioticum</name>
    <dbReference type="NCBI Taxonomy" id="2584084"/>
    <lineage>
        <taxon>Bacteria</taxon>
        <taxon>Pseudomonadati</taxon>
        <taxon>Pseudomonadota</taxon>
        <taxon>Alphaproteobacteria</taxon>
        <taxon>Hyphomicrobiales</taxon>
        <taxon>Methylobacteriaceae</taxon>
        <taxon>Methylobacterium</taxon>
    </lineage>
</organism>
<dbReference type="Gene3D" id="1.10.10.10">
    <property type="entry name" value="Winged helix-like DNA-binding domain superfamily/Winged helix DNA-binding domain"/>
    <property type="match status" value="1"/>
</dbReference>
<dbReference type="Pfam" id="PF00027">
    <property type="entry name" value="cNMP_binding"/>
    <property type="match status" value="1"/>
</dbReference>
<dbReference type="SMART" id="SM00100">
    <property type="entry name" value="cNMP"/>
    <property type="match status" value="1"/>
</dbReference>
<evidence type="ECO:0000256" key="1">
    <source>
        <dbReference type="ARBA" id="ARBA00023015"/>
    </source>
</evidence>
<dbReference type="InterPro" id="IPR014710">
    <property type="entry name" value="RmlC-like_jellyroll"/>
</dbReference>
<dbReference type="Gene3D" id="2.60.120.10">
    <property type="entry name" value="Jelly Rolls"/>
    <property type="match status" value="1"/>
</dbReference>
<dbReference type="SMART" id="SM00419">
    <property type="entry name" value="HTH_CRP"/>
    <property type="match status" value="1"/>
</dbReference>
<dbReference type="PROSITE" id="PS51063">
    <property type="entry name" value="HTH_CRP_2"/>
    <property type="match status" value="1"/>
</dbReference>
<dbReference type="PANTHER" id="PTHR24567:SF68">
    <property type="entry name" value="DNA-BINDING TRANSCRIPTIONAL DUAL REGULATOR CRP"/>
    <property type="match status" value="1"/>
</dbReference>
<dbReference type="RefSeq" id="WP_185156947.1">
    <property type="nucleotide sequence ID" value="NZ_CABFPH010000071.1"/>
</dbReference>
<evidence type="ECO:0000259" key="4">
    <source>
        <dbReference type="PROSITE" id="PS51063"/>
    </source>
</evidence>
<dbReference type="InterPro" id="IPR012318">
    <property type="entry name" value="HTH_CRP"/>
</dbReference>
<evidence type="ECO:0000256" key="3">
    <source>
        <dbReference type="ARBA" id="ARBA00023163"/>
    </source>
</evidence>
<proteinExistence type="predicted"/>
<dbReference type="SUPFAM" id="SSF46785">
    <property type="entry name" value="Winged helix' DNA-binding domain"/>
    <property type="match status" value="1"/>
</dbReference>
<keyword evidence="2" id="KW-0238">DNA-binding</keyword>
<dbReference type="InterPro" id="IPR036390">
    <property type="entry name" value="WH_DNA-bd_sf"/>
</dbReference>
<sequence>MAGESAAALVVRKLARMVPLAAADRAALEQLCARSRRHGPHSELLRQGEVPDAAIVVLQGFAGRYRHRPSGACQILAHLLPGDLCAANLVYPRPMDHTVGTLSSCTVARIPRESYLAMVEQHPALARALDLARLVDEAVAREWMVSIGRRSARERLAHLFCELHARLAQVGLTSGYAFDLHLTQVGLSDTTALTSVHVNRTLRDMRREGLIELKGRRFVIQDPERLRAIAEFDGAYLEAAEVSPGDGMPDGRA</sequence>
<dbReference type="PANTHER" id="PTHR24567">
    <property type="entry name" value="CRP FAMILY TRANSCRIPTIONAL REGULATORY PROTEIN"/>
    <property type="match status" value="1"/>
</dbReference>
<dbReference type="InterPro" id="IPR036388">
    <property type="entry name" value="WH-like_DNA-bd_sf"/>
</dbReference>
<keyword evidence="6" id="KW-1185">Reference proteome</keyword>
<gene>
    <name evidence="5" type="primary">aadR_3</name>
    <name evidence="5" type="ORF">MET9862_04052</name>
</gene>
<protein>
    <submittedName>
        <fullName evidence="5">Transcriptional activatory protein AadR</fullName>
    </submittedName>
</protein>
<dbReference type="Proteomes" id="UP000410984">
    <property type="component" value="Unassembled WGS sequence"/>
</dbReference>
<keyword evidence="3" id="KW-0804">Transcription</keyword>
<evidence type="ECO:0000313" key="5">
    <source>
        <dbReference type="EMBL" id="VUD73437.1"/>
    </source>
</evidence>
<dbReference type="CDD" id="cd00038">
    <property type="entry name" value="CAP_ED"/>
    <property type="match status" value="1"/>
</dbReference>
<dbReference type="GO" id="GO:0003700">
    <property type="term" value="F:DNA-binding transcription factor activity"/>
    <property type="evidence" value="ECO:0007669"/>
    <property type="project" value="TreeGrafter"/>
</dbReference>
<dbReference type="EMBL" id="CABFPH010000071">
    <property type="protein sequence ID" value="VUD73437.1"/>
    <property type="molecule type" value="Genomic_DNA"/>
</dbReference>
<dbReference type="GO" id="GO:0003677">
    <property type="term" value="F:DNA binding"/>
    <property type="evidence" value="ECO:0007669"/>
    <property type="project" value="UniProtKB-KW"/>
</dbReference>
<dbReference type="SUPFAM" id="SSF51206">
    <property type="entry name" value="cAMP-binding domain-like"/>
    <property type="match status" value="1"/>
</dbReference>
<dbReference type="InterPro" id="IPR000595">
    <property type="entry name" value="cNMP-bd_dom"/>
</dbReference>
<evidence type="ECO:0000256" key="2">
    <source>
        <dbReference type="ARBA" id="ARBA00023125"/>
    </source>
</evidence>